<evidence type="ECO:0000256" key="1">
    <source>
        <dbReference type="ARBA" id="ARBA00044755"/>
    </source>
</evidence>
<sequence>MFSENKRDKKSKKEMNHLSKEQNKIAEGTTINGDLEGQGSFRIDGKIIGTVKTAGKIVLGKNGVIEGEITCEDADLEGLVKGNIEVNNTLTLKSSAVVEGEVITGKLAIEPGADFNATCTMKGAVKSMHNDKKQTKEGKTA</sequence>
<comment type="caution">
    <text evidence="3">The sequence shown here is derived from an EMBL/GenBank/DDBJ whole genome shotgun (WGS) entry which is preliminary data.</text>
</comment>
<protein>
    <submittedName>
        <fullName evidence="3">Polymer-forming cytoskeletal protein</fullName>
    </submittedName>
</protein>
<dbReference type="Pfam" id="PF04519">
    <property type="entry name" value="Bactofilin"/>
    <property type="match status" value="1"/>
</dbReference>
<feature type="region of interest" description="Disordered" evidence="2">
    <location>
        <begin position="1"/>
        <end position="22"/>
    </location>
</feature>
<evidence type="ECO:0000256" key="2">
    <source>
        <dbReference type="SAM" id="MobiDB-lite"/>
    </source>
</evidence>
<accession>A0ABW5SEW6</accession>
<dbReference type="InterPro" id="IPR007607">
    <property type="entry name" value="BacA/B"/>
</dbReference>
<organism evidence="3 4">
    <name type="scientific">Mesonia sediminis</name>
    <dbReference type="NCBI Taxonomy" id="1703946"/>
    <lineage>
        <taxon>Bacteria</taxon>
        <taxon>Pseudomonadati</taxon>
        <taxon>Bacteroidota</taxon>
        <taxon>Flavobacteriia</taxon>
        <taxon>Flavobacteriales</taxon>
        <taxon>Flavobacteriaceae</taxon>
        <taxon>Mesonia</taxon>
    </lineage>
</organism>
<dbReference type="EMBL" id="JBHULZ010000041">
    <property type="protein sequence ID" value="MFD2698199.1"/>
    <property type="molecule type" value="Genomic_DNA"/>
</dbReference>
<keyword evidence="4" id="KW-1185">Reference proteome</keyword>
<proteinExistence type="inferred from homology"/>
<evidence type="ECO:0000313" key="4">
    <source>
        <dbReference type="Proteomes" id="UP001597357"/>
    </source>
</evidence>
<dbReference type="RefSeq" id="WP_379047371.1">
    <property type="nucleotide sequence ID" value="NZ_JBHULZ010000041.1"/>
</dbReference>
<evidence type="ECO:0000313" key="3">
    <source>
        <dbReference type="EMBL" id="MFD2698199.1"/>
    </source>
</evidence>
<name>A0ABW5SEW6_9FLAO</name>
<reference evidence="4" key="1">
    <citation type="journal article" date="2019" name="Int. J. Syst. Evol. Microbiol.">
        <title>The Global Catalogue of Microorganisms (GCM) 10K type strain sequencing project: providing services to taxonomists for standard genome sequencing and annotation.</title>
        <authorList>
            <consortium name="The Broad Institute Genomics Platform"/>
            <consortium name="The Broad Institute Genome Sequencing Center for Infectious Disease"/>
            <person name="Wu L."/>
            <person name="Ma J."/>
        </authorList>
    </citation>
    <scope>NUCLEOTIDE SEQUENCE [LARGE SCALE GENOMIC DNA]</scope>
    <source>
        <strain evidence="4">KCTC 42255</strain>
    </source>
</reference>
<gene>
    <name evidence="3" type="ORF">ACFSQ0_09370</name>
</gene>
<dbReference type="PANTHER" id="PTHR35024:SF4">
    <property type="entry name" value="POLYMER-FORMING CYTOSKELETAL PROTEIN"/>
    <property type="match status" value="1"/>
</dbReference>
<comment type="similarity">
    <text evidence="1">Belongs to the bactofilin family.</text>
</comment>
<dbReference type="Proteomes" id="UP001597357">
    <property type="component" value="Unassembled WGS sequence"/>
</dbReference>
<dbReference type="PANTHER" id="PTHR35024">
    <property type="entry name" value="HYPOTHETICAL CYTOSOLIC PROTEIN"/>
    <property type="match status" value="1"/>
</dbReference>